<protein>
    <submittedName>
        <fullName evidence="1">Uncharacterized protein</fullName>
    </submittedName>
</protein>
<comment type="caution">
    <text evidence="1">The sequence shown here is derived from an EMBL/GenBank/DDBJ whole genome shotgun (WGS) entry which is preliminary data.</text>
</comment>
<evidence type="ECO:0000313" key="2">
    <source>
        <dbReference type="Proteomes" id="UP000193986"/>
    </source>
</evidence>
<sequence length="80" mass="9211">MTLRTNAPFIHYTLNNPTLAHAYHSYTHYPVNSTIFTVRSTIFTVKSTTMQTSQTIRAKPARPTIHTKLDVRGRKSHRRA</sequence>
<dbReference type="InParanoid" id="A0A1Y2BG19"/>
<proteinExistence type="predicted"/>
<dbReference type="Proteomes" id="UP000193986">
    <property type="component" value="Unassembled WGS sequence"/>
</dbReference>
<dbReference type="EMBL" id="MCFC01000007">
    <property type="protein sequence ID" value="ORY33025.1"/>
    <property type="molecule type" value="Genomic_DNA"/>
</dbReference>
<name>A0A1Y2BG19_9TREE</name>
<dbReference type="AlphaFoldDB" id="A0A1Y2BG19"/>
<reference evidence="1 2" key="1">
    <citation type="submission" date="2016-07" db="EMBL/GenBank/DDBJ databases">
        <title>Pervasive Adenine N6-methylation of Active Genes in Fungi.</title>
        <authorList>
            <consortium name="DOE Joint Genome Institute"/>
            <person name="Mondo S.J."/>
            <person name="Dannebaum R.O."/>
            <person name="Kuo R.C."/>
            <person name="Labutti K."/>
            <person name="Haridas S."/>
            <person name="Kuo A."/>
            <person name="Salamov A."/>
            <person name="Ahrendt S.R."/>
            <person name="Lipzen A."/>
            <person name="Sullivan W."/>
            <person name="Andreopoulos W.B."/>
            <person name="Clum A."/>
            <person name="Lindquist E."/>
            <person name="Daum C."/>
            <person name="Ramamoorthy G.K."/>
            <person name="Gryganskyi A."/>
            <person name="Culley D."/>
            <person name="Magnuson J.K."/>
            <person name="James T.Y."/>
            <person name="O'Malley M.A."/>
            <person name="Stajich J.E."/>
            <person name="Spatafora J.W."/>
            <person name="Visel A."/>
            <person name="Grigoriev I.V."/>
        </authorList>
    </citation>
    <scope>NUCLEOTIDE SEQUENCE [LARGE SCALE GENOMIC DNA]</scope>
    <source>
        <strain evidence="1 2">68-887.2</strain>
    </source>
</reference>
<organism evidence="1 2">
    <name type="scientific">Naematelia encephala</name>
    <dbReference type="NCBI Taxonomy" id="71784"/>
    <lineage>
        <taxon>Eukaryota</taxon>
        <taxon>Fungi</taxon>
        <taxon>Dikarya</taxon>
        <taxon>Basidiomycota</taxon>
        <taxon>Agaricomycotina</taxon>
        <taxon>Tremellomycetes</taxon>
        <taxon>Tremellales</taxon>
        <taxon>Naemateliaceae</taxon>
        <taxon>Naematelia</taxon>
    </lineage>
</organism>
<accession>A0A1Y2BG19</accession>
<gene>
    <name evidence="1" type="ORF">BCR39DRAFT_520797</name>
</gene>
<evidence type="ECO:0000313" key="1">
    <source>
        <dbReference type="EMBL" id="ORY33025.1"/>
    </source>
</evidence>
<keyword evidence="2" id="KW-1185">Reference proteome</keyword>